<dbReference type="GO" id="GO:0005886">
    <property type="term" value="C:plasma membrane"/>
    <property type="evidence" value="ECO:0007669"/>
    <property type="project" value="UniProtKB-SubCell"/>
</dbReference>
<evidence type="ECO:0000256" key="5">
    <source>
        <dbReference type="ARBA" id="ARBA00022989"/>
    </source>
</evidence>
<dbReference type="Gene3D" id="3.30.1330.60">
    <property type="entry name" value="OmpA-like domain"/>
    <property type="match status" value="1"/>
</dbReference>
<evidence type="ECO:0000256" key="4">
    <source>
        <dbReference type="ARBA" id="ARBA00022692"/>
    </source>
</evidence>
<protein>
    <submittedName>
        <fullName evidence="11">Chemotaxis protein MotB</fullName>
    </submittedName>
</protein>
<keyword evidence="3" id="KW-1003">Cell membrane</keyword>
<dbReference type="Proteomes" id="UP000198672">
    <property type="component" value="Unassembled WGS sequence"/>
</dbReference>
<name>A0A1H3JAP7_ALLWA</name>
<feature type="transmembrane region" description="Helical" evidence="9">
    <location>
        <begin position="20"/>
        <end position="40"/>
    </location>
</feature>
<feature type="compositionally biased region" description="Pro residues" evidence="8">
    <location>
        <begin position="332"/>
        <end position="346"/>
    </location>
</feature>
<organism evidence="11 12">
    <name type="scientific">Allochromatium warmingii</name>
    <name type="common">Chromatium warmingii</name>
    <dbReference type="NCBI Taxonomy" id="61595"/>
    <lineage>
        <taxon>Bacteria</taxon>
        <taxon>Pseudomonadati</taxon>
        <taxon>Pseudomonadota</taxon>
        <taxon>Gammaproteobacteria</taxon>
        <taxon>Chromatiales</taxon>
        <taxon>Chromatiaceae</taxon>
        <taxon>Allochromatium</taxon>
    </lineage>
</organism>
<evidence type="ECO:0000256" key="3">
    <source>
        <dbReference type="ARBA" id="ARBA00022475"/>
    </source>
</evidence>
<evidence type="ECO:0000256" key="6">
    <source>
        <dbReference type="ARBA" id="ARBA00023136"/>
    </source>
</evidence>
<proteinExistence type="inferred from homology"/>
<evidence type="ECO:0000256" key="2">
    <source>
        <dbReference type="ARBA" id="ARBA00008914"/>
    </source>
</evidence>
<evidence type="ECO:0000256" key="7">
    <source>
        <dbReference type="PROSITE-ProRule" id="PRU00473"/>
    </source>
</evidence>
<gene>
    <name evidence="11" type="ORF">SAMN05421644_15413</name>
</gene>
<dbReference type="RefSeq" id="WP_091335145.1">
    <property type="nucleotide sequence ID" value="NZ_FNOW01000054.1"/>
</dbReference>
<dbReference type="PANTHER" id="PTHR30329:SF20">
    <property type="entry name" value="EXPORTED PROTEIN"/>
    <property type="match status" value="1"/>
</dbReference>
<evidence type="ECO:0000256" key="8">
    <source>
        <dbReference type="SAM" id="MobiDB-lite"/>
    </source>
</evidence>
<feature type="domain" description="OmpA-like" evidence="10">
    <location>
        <begin position="153"/>
        <end position="273"/>
    </location>
</feature>
<dbReference type="NCBIfam" id="NF006541">
    <property type="entry name" value="PRK09038.1"/>
    <property type="match status" value="1"/>
</dbReference>
<dbReference type="CDD" id="cd07185">
    <property type="entry name" value="OmpA_C-like"/>
    <property type="match status" value="1"/>
</dbReference>
<keyword evidence="12" id="KW-1185">Reference proteome</keyword>
<sequence length="354" mass="37856">MARRKRHEEQQHHEAWAIPYGDLVTLLLAFFVVMYSVSVVDAGKYGVLSESLIEAFGAPAALDPIQIGEPTTETTPVSEDVTRSLAPVTEPPLRKPSFEPFSPTDAALAALISSASEAERGRLMGEIQEMSKELETTLSSLIESGNLQVTRQPYWLEVSINSNLLFSSGSATLETTARPPLIELAQVLGRRDVRIHVEGHTDNLPINNTIYPSNWELSSGRAASVVNLFAQNGVDPERMAAIGYSQFQPTAENNTEAGRASNRRVAVIVLPRRVADRANADDPAAPLTPTLPSRLEPEPQTTPQAAAPAPVPVTPPSAPAPALLPTLISPPAAQPQTPPPSAPPLQPAAIGRLP</sequence>
<feature type="compositionally biased region" description="Low complexity" evidence="8">
    <location>
        <begin position="298"/>
        <end position="308"/>
    </location>
</feature>
<keyword evidence="5 9" id="KW-1133">Transmembrane helix</keyword>
<feature type="region of interest" description="Disordered" evidence="8">
    <location>
        <begin position="277"/>
        <end position="354"/>
    </location>
</feature>
<comment type="subcellular location">
    <subcellularLocation>
        <location evidence="1">Cell membrane</location>
        <topology evidence="1">Single-pass membrane protein</topology>
    </subcellularLocation>
</comment>
<dbReference type="AlphaFoldDB" id="A0A1H3JAP7"/>
<feature type="compositionally biased region" description="Pro residues" evidence="8">
    <location>
        <begin position="309"/>
        <end position="319"/>
    </location>
</feature>
<dbReference type="Pfam" id="PF13677">
    <property type="entry name" value="MotB_plug"/>
    <property type="match status" value="1"/>
</dbReference>
<dbReference type="Pfam" id="PF00691">
    <property type="entry name" value="OmpA"/>
    <property type="match status" value="1"/>
</dbReference>
<comment type="similarity">
    <text evidence="2">Belongs to the MotB family.</text>
</comment>
<dbReference type="InterPro" id="IPR050330">
    <property type="entry name" value="Bact_OuterMem_StrucFunc"/>
</dbReference>
<dbReference type="EMBL" id="FNOW01000054">
    <property type="protein sequence ID" value="SDY36478.1"/>
    <property type="molecule type" value="Genomic_DNA"/>
</dbReference>
<evidence type="ECO:0000259" key="10">
    <source>
        <dbReference type="PROSITE" id="PS51123"/>
    </source>
</evidence>
<keyword evidence="6 7" id="KW-0472">Membrane</keyword>
<accession>A0A1H3JAP7</accession>
<reference evidence="12" key="1">
    <citation type="submission" date="2016-10" db="EMBL/GenBank/DDBJ databases">
        <authorList>
            <person name="Varghese N."/>
            <person name="Submissions S."/>
        </authorList>
    </citation>
    <scope>NUCLEOTIDE SEQUENCE [LARGE SCALE GENOMIC DNA]</scope>
    <source>
        <strain evidence="12">DSM 173</strain>
    </source>
</reference>
<evidence type="ECO:0000313" key="11">
    <source>
        <dbReference type="EMBL" id="SDY36478.1"/>
    </source>
</evidence>
<evidence type="ECO:0000256" key="1">
    <source>
        <dbReference type="ARBA" id="ARBA00004162"/>
    </source>
</evidence>
<dbReference type="STRING" id="61595.SAMN05421644_15413"/>
<evidence type="ECO:0000313" key="12">
    <source>
        <dbReference type="Proteomes" id="UP000198672"/>
    </source>
</evidence>
<dbReference type="SUPFAM" id="SSF103088">
    <property type="entry name" value="OmpA-like"/>
    <property type="match status" value="1"/>
</dbReference>
<dbReference type="InterPro" id="IPR006665">
    <property type="entry name" value="OmpA-like"/>
</dbReference>
<dbReference type="PANTHER" id="PTHR30329">
    <property type="entry name" value="STATOR ELEMENT OF FLAGELLAR MOTOR COMPLEX"/>
    <property type="match status" value="1"/>
</dbReference>
<feature type="compositionally biased region" description="Low complexity" evidence="8">
    <location>
        <begin position="320"/>
        <end position="331"/>
    </location>
</feature>
<dbReference type="PROSITE" id="PS51123">
    <property type="entry name" value="OMPA_2"/>
    <property type="match status" value="1"/>
</dbReference>
<dbReference type="InterPro" id="IPR036737">
    <property type="entry name" value="OmpA-like_sf"/>
</dbReference>
<keyword evidence="4 9" id="KW-0812">Transmembrane</keyword>
<dbReference type="OrthoDB" id="9815217at2"/>
<dbReference type="InterPro" id="IPR025713">
    <property type="entry name" value="MotB-like_N_dom"/>
</dbReference>
<evidence type="ECO:0000256" key="9">
    <source>
        <dbReference type="SAM" id="Phobius"/>
    </source>
</evidence>